<gene>
    <name evidence="11" type="ORF">PLEOSDRAFT_1064370</name>
</gene>
<evidence type="ECO:0000313" key="12">
    <source>
        <dbReference type="Proteomes" id="UP000027073"/>
    </source>
</evidence>
<dbReference type="Gene3D" id="1.10.630.10">
    <property type="entry name" value="Cytochrome P450"/>
    <property type="match status" value="1"/>
</dbReference>
<sequence length="508" mass="56690">MDSLIARLLAASLFFAIFIALRIKFRPRRLPLPPGPKGLPLVGNVLDMPKEQEWLTFAKWGEKWGDICSITILGQTVIILNSPEAATDMLDKKSSIYSDRPILQMGGELVGWKNTMALLPYGERFRNYRRSFHRTIGTRSSVAQFHSPQELETRRFLSRVLVNPGELSSHIRQAVGSVTLRITHGYETREANDPFIELADKATNQFSLATAPGGWMVDFIPWLRHVPDWVPGTEFKQKAKAWSCTLNAMVDQPFEFVQKQMAAGVAPPSFTSLLLESKQPHPEAENDIKWISASLYSGAADTTVSAIYAFFLAMVLHPDVASKAQQEIEAVVGTERLPNFADREHLPYVSALTKEVLRWNSVVPLAVPHVATQDDVHEGYFIPKGSLVMPNLWGMTHDPRRYRNPTVFNPERFIPSEGRHVEPDPYDVVFGFGRRICPGSHLADATIFITCAMSLAVFDISKAVENGVTIEPVHDNTTGTISRPKPFKCSISPRSGKALSLIQSGEQE</sequence>
<organism evidence="11 12">
    <name type="scientific">Pleurotus ostreatus (strain PC15)</name>
    <name type="common">Oyster mushroom</name>
    <dbReference type="NCBI Taxonomy" id="1137138"/>
    <lineage>
        <taxon>Eukaryota</taxon>
        <taxon>Fungi</taxon>
        <taxon>Dikarya</taxon>
        <taxon>Basidiomycota</taxon>
        <taxon>Agaricomycotina</taxon>
        <taxon>Agaricomycetes</taxon>
        <taxon>Agaricomycetidae</taxon>
        <taxon>Agaricales</taxon>
        <taxon>Pleurotineae</taxon>
        <taxon>Pleurotaceae</taxon>
        <taxon>Pleurotus</taxon>
    </lineage>
</organism>
<dbReference type="InterPro" id="IPR002401">
    <property type="entry name" value="Cyt_P450_E_grp-I"/>
</dbReference>
<keyword evidence="7 9" id="KW-0408">Iron</keyword>
<evidence type="ECO:0000256" key="8">
    <source>
        <dbReference type="ARBA" id="ARBA00023033"/>
    </source>
</evidence>
<dbReference type="InParanoid" id="A0A067NNB3"/>
<dbReference type="SUPFAM" id="SSF48264">
    <property type="entry name" value="Cytochrome P450"/>
    <property type="match status" value="1"/>
</dbReference>
<accession>A0A067NNB3</accession>
<dbReference type="CDD" id="cd11065">
    <property type="entry name" value="CYP64-like"/>
    <property type="match status" value="1"/>
</dbReference>
<evidence type="ECO:0008006" key="13">
    <source>
        <dbReference type="Google" id="ProtNLM"/>
    </source>
</evidence>
<dbReference type="PANTHER" id="PTHR46300:SF7">
    <property type="entry name" value="P450, PUTATIVE (EUROFUNG)-RELATED"/>
    <property type="match status" value="1"/>
</dbReference>
<dbReference type="GO" id="GO:0016705">
    <property type="term" value="F:oxidoreductase activity, acting on paired donors, with incorporation or reduction of molecular oxygen"/>
    <property type="evidence" value="ECO:0007669"/>
    <property type="project" value="InterPro"/>
</dbReference>
<evidence type="ECO:0000256" key="3">
    <source>
        <dbReference type="ARBA" id="ARBA00010617"/>
    </source>
</evidence>
<dbReference type="Proteomes" id="UP000027073">
    <property type="component" value="Unassembled WGS sequence"/>
</dbReference>
<dbReference type="InterPro" id="IPR050364">
    <property type="entry name" value="Cytochrome_P450_fung"/>
</dbReference>
<keyword evidence="4 9" id="KW-0349">Heme</keyword>
<proteinExistence type="inferred from homology"/>
<keyword evidence="6 10" id="KW-0560">Oxidoreductase</keyword>
<evidence type="ECO:0000256" key="7">
    <source>
        <dbReference type="ARBA" id="ARBA00023004"/>
    </source>
</evidence>
<dbReference type="GO" id="GO:0004497">
    <property type="term" value="F:monooxygenase activity"/>
    <property type="evidence" value="ECO:0007669"/>
    <property type="project" value="UniProtKB-KW"/>
</dbReference>
<dbReference type="Pfam" id="PF00067">
    <property type="entry name" value="p450"/>
    <property type="match status" value="1"/>
</dbReference>
<feature type="binding site" description="axial binding residue" evidence="9">
    <location>
        <position position="437"/>
    </location>
    <ligand>
        <name>heme</name>
        <dbReference type="ChEBI" id="CHEBI:30413"/>
    </ligand>
    <ligandPart>
        <name>Fe</name>
        <dbReference type="ChEBI" id="CHEBI:18248"/>
    </ligandPart>
</feature>
<dbReference type="GO" id="GO:0020037">
    <property type="term" value="F:heme binding"/>
    <property type="evidence" value="ECO:0007669"/>
    <property type="project" value="InterPro"/>
</dbReference>
<reference evidence="12" key="1">
    <citation type="journal article" date="2014" name="Proc. Natl. Acad. Sci. U.S.A.">
        <title>Extensive sampling of basidiomycete genomes demonstrates inadequacy of the white-rot/brown-rot paradigm for wood decay fungi.</title>
        <authorList>
            <person name="Riley R."/>
            <person name="Salamov A.A."/>
            <person name="Brown D.W."/>
            <person name="Nagy L.G."/>
            <person name="Floudas D."/>
            <person name="Held B.W."/>
            <person name="Levasseur A."/>
            <person name="Lombard V."/>
            <person name="Morin E."/>
            <person name="Otillar R."/>
            <person name="Lindquist E.A."/>
            <person name="Sun H."/>
            <person name="LaButti K.M."/>
            <person name="Schmutz J."/>
            <person name="Jabbour D."/>
            <person name="Luo H."/>
            <person name="Baker S.E."/>
            <person name="Pisabarro A.G."/>
            <person name="Walton J.D."/>
            <person name="Blanchette R.A."/>
            <person name="Henrissat B."/>
            <person name="Martin F."/>
            <person name="Cullen D."/>
            <person name="Hibbett D.S."/>
            <person name="Grigoriev I.V."/>
        </authorList>
    </citation>
    <scope>NUCLEOTIDE SEQUENCE [LARGE SCALE GENOMIC DNA]</scope>
    <source>
        <strain evidence="12">PC15</strain>
    </source>
</reference>
<dbReference type="AlphaFoldDB" id="A0A067NNB3"/>
<dbReference type="PRINTS" id="PR00463">
    <property type="entry name" value="EP450I"/>
</dbReference>
<evidence type="ECO:0000256" key="10">
    <source>
        <dbReference type="RuleBase" id="RU000461"/>
    </source>
</evidence>
<dbReference type="InterPro" id="IPR017972">
    <property type="entry name" value="Cyt_P450_CS"/>
</dbReference>
<dbReference type="GO" id="GO:0005506">
    <property type="term" value="F:iron ion binding"/>
    <property type="evidence" value="ECO:0007669"/>
    <property type="project" value="InterPro"/>
</dbReference>
<protein>
    <recommendedName>
        <fullName evidence="13">Cytochrome P450</fullName>
    </recommendedName>
</protein>
<dbReference type="HOGENOM" id="CLU_001570_2_3_1"/>
<evidence type="ECO:0000256" key="2">
    <source>
        <dbReference type="ARBA" id="ARBA00005179"/>
    </source>
</evidence>
<name>A0A067NNB3_PLEO1</name>
<dbReference type="EMBL" id="KL198007">
    <property type="protein sequence ID" value="KDQ29573.1"/>
    <property type="molecule type" value="Genomic_DNA"/>
</dbReference>
<dbReference type="InterPro" id="IPR001128">
    <property type="entry name" value="Cyt_P450"/>
</dbReference>
<keyword evidence="8 10" id="KW-0503">Monooxygenase</keyword>
<evidence type="ECO:0000256" key="4">
    <source>
        <dbReference type="ARBA" id="ARBA00022617"/>
    </source>
</evidence>
<dbReference type="PANTHER" id="PTHR46300">
    <property type="entry name" value="P450, PUTATIVE (EUROFUNG)-RELATED-RELATED"/>
    <property type="match status" value="1"/>
</dbReference>
<evidence type="ECO:0000256" key="5">
    <source>
        <dbReference type="ARBA" id="ARBA00022723"/>
    </source>
</evidence>
<comment type="similarity">
    <text evidence="3 10">Belongs to the cytochrome P450 family.</text>
</comment>
<dbReference type="OrthoDB" id="2789670at2759"/>
<dbReference type="STRING" id="1137138.A0A067NNB3"/>
<dbReference type="PROSITE" id="PS00086">
    <property type="entry name" value="CYTOCHROME_P450"/>
    <property type="match status" value="1"/>
</dbReference>
<evidence type="ECO:0000256" key="1">
    <source>
        <dbReference type="ARBA" id="ARBA00001971"/>
    </source>
</evidence>
<keyword evidence="5 9" id="KW-0479">Metal-binding</keyword>
<evidence type="ECO:0000256" key="6">
    <source>
        <dbReference type="ARBA" id="ARBA00023002"/>
    </source>
</evidence>
<evidence type="ECO:0000256" key="9">
    <source>
        <dbReference type="PIRSR" id="PIRSR602401-1"/>
    </source>
</evidence>
<dbReference type="InterPro" id="IPR036396">
    <property type="entry name" value="Cyt_P450_sf"/>
</dbReference>
<comment type="pathway">
    <text evidence="2">Secondary metabolite biosynthesis.</text>
</comment>
<evidence type="ECO:0000313" key="11">
    <source>
        <dbReference type="EMBL" id="KDQ29573.1"/>
    </source>
</evidence>
<comment type="cofactor">
    <cofactor evidence="1 9">
        <name>heme</name>
        <dbReference type="ChEBI" id="CHEBI:30413"/>
    </cofactor>
</comment>
<dbReference type="VEuPathDB" id="FungiDB:PLEOSDRAFT_1064370"/>